<name>A0ABZ3FVY2_9ACTN</name>
<dbReference type="GO" id="GO:0032259">
    <property type="term" value="P:methylation"/>
    <property type="evidence" value="ECO:0007669"/>
    <property type="project" value="UniProtKB-KW"/>
</dbReference>
<keyword evidence="2" id="KW-1185">Reference proteome</keyword>
<dbReference type="InterPro" id="IPR029063">
    <property type="entry name" value="SAM-dependent_MTases_sf"/>
</dbReference>
<keyword evidence="1" id="KW-0808">Transferase</keyword>
<reference evidence="1 2" key="1">
    <citation type="submission" date="2024-04" db="EMBL/GenBank/DDBJ databases">
        <title>Isolation of an actinomycete strain from pig manure.</title>
        <authorList>
            <person name="Gong T."/>
            <person name="Yu Z."/>
            <person name="An M."/>
            <person name="Wei C."/>
            <person name="Yang W."/>
            <person name="Liu L."/>
        </authorList>
    </citation>
    <scope>NUCLEOTIDE SEQUENCE [LARGE SCALE GENOMIC DNA]</scope>
    <source>
        <strain evidence="1 2">ZF39</strain>
    </source>
</reference>
<keyword evidence="1" id="KW-0489">Methyltransferase</keyword>
<evidence type="ECO:0000313" key="2">
    <source>
        <dbReference type="Proteomes" id="UP001442841"/>
    </source>
</evidence>
<dbReference type="SUPFAM" id="SSF53335">
    <property type="entry name" value="S-adenosyl-L-methionine-dependent methyltransferases"/>
    <property type="match status" value="1"/>
</dbReference>
<dbReference type="EC" id="2.1.-.-" evidence="1"/>
<dbReference type="EMBL" id="CP154795">
    <property type="protein sequence ID" value="XAN08899.1"/>
    <property type="molecule type" value="Genomic_DNA"/>
</dbReference>
<dbReference type="GO" id="GO:0008168">
    <property type="term" value="F:methyltransferase activity"/>
    <property type="evidence" value="ECO:0007669"/>
    <property type="project" value="UniProtKB-KW"/>
</dbReference>
<dbReference type="RefSeq" id="WP_425310331.1">
    <property type="nucleotide sequence ID" value="NZ_CP154795.1"/>
</dbReference>
<dbReference type="Proteomes" id="UP001442841">
    <property type="component" value="Chromosome"/>
</dbReference>
<proteinExistence type="predicted"/>
<accession>A0ABZ3FVY2</accession>
<organism evidence="1 2">
    <name type="scientific">Ammonicoccus fulvus</name>
    <dbReference type="NCBI Taxonomy" id="3138240"/>
    <lineage>
        <taxon>Bacteria</taxon>
        <taxon>Bacillati</taxon>
        <taxon>Actinomycetota</taxon>
        <taxon>Actinomycetes</taxon>
        <taxon>Propionibacteriales</taxon>
        <taxon>Propionibacteriaceae</taxon>
        <taxon>Ammonicoccus</taxon>
    </lineage>
</organism>
<evidence type="ECO:0000313" key="1">
    <source>
        <dbReference type="EMBL" id="XAN08899.1"/>
    </source>
</evidence>
<gene>
    <name evidence="1" type="ORF">AADG42_16820</name>
</gene>
<protein>
    <submittedName>
        <fullName evidence="1">Class I SAM-dependent methyltransferase</fullName>
        <ecNumber evidence="1">2.1.-.-</ecNumber>
    </submittedName>
</protein>
<sequence>MIEAKGVVDGHNVAEPSWLALRSTADERAREAALPLVKSLAERLAPGPAHGIDIGTGTGANHAYLSARLGVPVRWTVLDHDADLLGHAAHRNATGLLAEIADLPVLIGDGTPGTFLTCSAVLDVVGEADLDALAAVLVTRRLPALFSLSVTGEVVIGPEDPLDGSIAEAFNAHQRRGARPGPDAPRRLAERLPVGWLTEVRTHWLLGARDDASLLEGYLRERAAVAVESDPELAGPVNQWLERRMTELAAGCLTVEVGHVDQLVLPA</sequence>
<dbReference type="Gene3D" id="3.40.50.150">
    <property type="entry name" value="Vaccinia Virus protein VP39"/>
    <property type="match status" value="1"/>
</dbReference>